<protein>
    <recommendedName>
        <fullName evidence="1">Hydantoinase/oxoprolinase N-terminal domain-containing protein</fullName>
    </recommendedName>
</protein>
<name>A0ABV1YR99_9HYPH</name>
<feature type="domain" description="Hydantoinase/oxoprolinase N-terminal" evidence="1">
    <location>
        <begin position="5"/>
        <end position="45"/>
    </location>
</feature>
<dbReference type="Pfam" id="PF05378">
    <property type="entry name" value="Hydant_A_N"/>
    <property type="match status" value="1"/>
</dbReference>
<dbReference type="InterPro" id="IPR008040">
    <property type="entry name" value="Hydant_A_N"/>
</dbReference>
<evidence type="ECO:0000313" key="2">
    <source>
        <dbReference type="EMBL" id="MER8937494.1"/>
    </source>
</evidence>
<accession>A0ABV1YR99</accession>
<evidence type="ECO:0000259" key="1">
    <source>
        <dbReference type="Pfam" id="PF05378"/>
    </source>
</evidence>
<gene>
    <name evidence="2" type="ORF">NKI33_31645</name>
</gene>
<organism evidence="2 3">
    <name type="scientific">Mesorhizobium opportunistum</name>
    <dbReference type="NCBI Taxonomy" id="593909"/>
    <lineage>
        <taxon>Bacteria</taxon>
        <taxon>Pseudomonadati</taxon>
        <taxon>Pseudomonadota</taxon>
        <taxon>Alphaproteobacteria</taxon>
        <taxon>Hyphomicrobiales</taxon>
        <taxon>Phyllobacteriaceae</taxon>
        <taxon>Mesorhizobium</taxon>
    </lineage>
</organism>
<keyword evidence="3" id="KW-1185">Reference proteome</keyword>
<reference evidence="2 3" key="1">
    <citation type="journal article" date="2024" name="Proc. Natl. Acad. Sci. U.S.A.">
        <title>The evolutionary genomics of adaptation to stress in wild rhizobium bacteria.</title>
        <authorList>
            <person name="Kehlet-Delgado H."/>
            <person name="Montoya A.P."/>
            <person name="Jensen K.T."/>
            <person name="Wendlandt C.E."/>
            <person name="Dexheimer C."/>
            <person name="Roberts M."/>
            <person name="Torres Martinez L."/>
            <person name="Friesen M.L."/>
            <person name="Griffitts J.S."/>
            <person name="Porter S.S."/>
        </authorList>
    </citation>
    <scope>NUCLEOTIDE SEQUENCE [LARGE SCALE GENOMIC DNA]</scope>
    <source>
        <strain evidence="2 3">M0729</strain>
    </source>
</reference>
<dbReference type="RefSeq" id="WP_352657845.1">
    <property type="nucleotide sequence ID" value="NZ_JAMYMY010000077.1"/>
</dbReference>
<feature type="non-terminal residue" evidence="2">
    <location>
        <position position="45"/>
    </location>
</feature>
<proteinExistence type="predicted"/>
<dbReference type="Proteomes" id="UP001464387">
    <property type="component" value="Unassembled WGS sequence"/>
</dbReference>
<evidence type="ECO:0000313" key="3">
    <source>
        <dbReference type="Proteomes" id="UP001464387"/>
    </source>
</evidence>
<dbReference type="EMBL" id="JAMYPJ010000079">
    <property type="protein sequence ID" value="MER8937494.1"/>
    <property type="molecule type" value="Genomic_DNA"/>
</dbReference>
<comment type="caution">
    <text evidence="2">The sequence shown here is derived from an EMBL/GenBank/DDBJ whole genome shotgun (WGS) entry which is preliminary data.</text>
</comment>
<sequence length="45" mass="4812">MAYQVCIDIGGTFTDCLVSEPGGKISIFKSPTTPGEFEKGFINVL</sequence>